<gene>
    <name evidence="1" type="ORF">F958_01800</name>
</gene>
<dbReference type="Proteomes" id="UP000013028">
    <property type="component" value="Unassembled WGS sequence"/>
</dbReference>
<evidence type="ECO:0000313" key="1">
    <source>
        <dbReference type="EMBL" id="ENV41097.1"/>
    </source>
</evidence>
<evidence type="ECO:0000313" key="2">
    <source>
        <dbReference type="Proteomes" id="UP000013028"/>
    </source>
</evidence>
<dbReference type="AlphaFoldDB" id="A0AAV3IPE4"/>
<reference evidence="1 2" key="1">
    <citation type="submission" date="2013-02" db="EMBL/GenBank/DDBJ databases">
        <title>The Genome Sequence of Acinetobacter nosocomialis NIPH 386.</title>
        <authorList>
            <consortium name="The Broad Institute Genome Sequencing Platform"/>
            <consortium name="The Broad Institute Genome Sequencing Center for Infectious Disease"/>
            <person name="Cerqueira G."/>
            <person name="Feldgarden M."/>
            <person name="Courvalin P."/>
            <person name="Perichon B."/>
            <person name="Grillot-Courvalin C."/>
            <person name="Clermont D."/>
            <person name="Rocha E."/>
            <person name="Yoon E.-J."/>
            <person name="Nemec A."/>
            <person name="Walker B."/>
            <person name="Young S.K."/>
            <person name="Zeng Q."/>
            <person name="Gargeya S."/>
            <person name="Fitzgerald M."/>
            <person name="Haas B."/>
            <person name="Abouelleil A."/>
            <person name="Alvarado L."/>
            <person name="Arachchi H.M."/>
            <person name="Berlin A.M."/>
            <person name="Chapman S.B."/>
            <person name="Dewar J."/>
            <person name="Goldberg J."/>
            <person name="Griggs A."/>
            <person name="Gujja S."/>
            <person name="Hansen M."/>
            <person name="Howarth C."/>
            <person name="Imamovic A."/>
            <person name="Larimer J."/>
            <person name="McCowan C."/>
            <person name="Murphy C."/>
            <person name="Neiman D."/>
            <person name="Pearson M."/>
            <person name="Priest M."/>
            <person name="Roberts A."/>
            <person name="Saif S."/>
            <person name="Shea T."/>
            <person name="Sisk P."/>
            <person name="Sykes S."/>
            <person name="Wortman J."/>
            <person name="Nusbaum C."/>
            <person name="Birren B."/>
        </authorList>
    </citation>
    <scope>NUCLEOTIDE SEQUENCE [LARGE SCALE GENOMIC DNA]</scope>
    <source>
        <strain evidence="1 2">NIPH 386</strain>
    </source>
</reference>
<proteinExistence type="predicted"/>
<comment type="caution">
    <text evidence="1">The sequence shown here is derived from an EMBL/GenBank/DDBJ whole genome shotgun (WGS) entry which is preliminary data.</text>
</comment>
<dbReference type="EMBL" id="APPP01000013">
    <property type="protein sequence ID" value="ENV41097.1"/>
    <property type="molecule type" value="Genomic_DNA"/>
</dbReference>
<name>A0AAV3IPE4_ACINO</name>
<protein>
    <submittedName>
        <fullName evidence="1">Uncharacterized protein</fullName>
    </submittedName>
</protein>
<accession>A0AAV3IPE4</accession>
<organism evidence="1 2">
    <name type="scientific">Acinetobacter nosocomialis NIPH 386</name>
    <dbReference type="NCBI Taxonomy" id="1217985"/>
    <lineage>
        <taxon>Bacteria</taxon>
        <taxon>Pseudomonadati</taxon>
        <taxon>Pseudomonadota</taxon>
        <taxon>Gammaproteobacteria</taxon>
        <taxon>Moraxellales</taxon>
        <taxon>Moraxellaceae</taxon>
        <taxon>Acinetobacter</taxon>
        <taxon>Acinetobacter calcoaceticus/baumannii complex</taxon>
    </lineage>
</organism>
<sequence length="35" mass="4032">MKWLEEFVQNIAIRKSSNKNNEKTATLIGVKPNKT</sequence>